<proteinExistence type="predicted"/>
<name>A0ABU7F003_9TELE</name>
<feature type="non-terminal residue" evidence="1">
    <location>
        <position position="1"/>
    </location>
</feature>
<evidence type="ECO:0000313" key="1">
    <source>
        <dbReference type="EMBL" id="MED6291879.1"/>
    </source>
</evidence>
<comment type="caution">
    <text evidence="1">The sequence shown here is derived from an EMBL/GenBank/DDBJ whole genome shotgun (WGS) entry which is preliminary data.</text>
</comment>
<keyword evidence="2" id="KW-1185">Reference proteome</keyword>
<accession>A0ABU7F003</accession>
<organism evidence="1 2">
    <name type="scientific">Characodon lateralis</name>
    <dbReference type="NCBI Taxonomy" id="208331"/>
    <lineage>
        <taxon>Eukaryota</taxon>
        <taxon>Metazoa</taxon>
        <taxon>Chordata</taxon>
        <taxon>Craniata</taxon>
        <taxon>Vertebrata</taxon>
        <taxon>Euteleostomi</taxon>
        <taxon>Actinopterygii</taxon>
        <taxon>Neopterygii</taxon>
        <taxon>Teleostei</taxon>
        <taxon>Neoteleostei</taxon>
        <taxon>Acanthomorphata</taxon>
        <taxon>Ovalentaria</taxon>
        <taxon>Atherinomorphae</taxon>
        <taxon>Cyprinodontiformes</taxon>
        <taxon>Goodeidae</taxon>
        <taxon>Characodon</taxon>
    </lineage>
</organism>
<gene>
    <name evidence="1" type="ORF">CHARACLAT_028132</name>
</gene>
<reference evidence="1 2" key="1">
    <citation type="submission" date="2021-06" db="EMBL/GenBank/DDBJ databases">
        <authorList>
            <person name="Palmer J.M."/>
        </authorList>
    </citation>
    <scope>NUCLEOTIDE SEQUENCE [LARGE SCALE GENOMIC DNA]</scope>
    <source>
        <strain evidence="1 2">CL_MEX2019</strain>
        <tissue evidence="1">Muscle</tissue>
    </source>
</reference>
<evidence type="ECO:0000313" key="2">
    <source>
        <dbReference type="Proteomes" id="UP001352852"/>
    </source>
</evidence>
<sequence length="94" mass="10538">IPNASDFKLPHLLSSSWLTPSSKPPSNLRANLAHLPTFQPNRSSEDFKSCLHEQTFTDLPGCALSPPSDDFLLLHSLVYFQSQVRYLKLSVRGK</sequence>
<protein>
    <submittedName>
        <fullName evidence="1">Uncharacterized protein</fullName>
    </submittedName>
</protein>
<dbReference type="Proteomes" id="UP001352852">
    <property type="component" value="Unassembled WGS sequence"/>
</dbReference>
<dbReference type="EMBL" id="JAHUTJ010069270">
    <property type="protein sequence ID" value="MED6291879.1"/>
    <property type="molecule type" value="Genomic_DNA"/>
</dbReference>